<dbReference type="Pfam" id="PF10412">
    <property type="entry name" value="TrwB_AAD_bind"/>
    <property type="match status" value="1"/>
</dbReference>
<dbReference type="SUPFAM" id="SSF52540">
    <property type="entry name" value="P-loop containing nucleoside triphosphate hydrolases"/>
    <property type="match status" value="1"/>
</dbReference>
<gene>
    <name evidence="10" type="primary">traD</name>
    <name evidence="10" type="ordered locus">BMULJ_06216</name>
</gene>
<feature type="transmembrane region" description="Helical" evidence="8">
    <location>
        <begin position="118"/>
        <end position="137"/>
    </location>
</feature>
<evidence type="ECO:0000256" key="1">
    <source>
        <dbReference type="ARBA" id="ARBA00004651"/>
    </source>
</evidence>
<evidence type="ECO:0000256" key="6">
    <source>
        <dbReference type="SAM" id="Coils"/>
    </source>
</evidence>
<organism evidence="10 11">
    <name type="scientific">Burkholderia multivorans (strain ATCC 17616 / 249)</name>
    <dbReference type="NCBI Taxonomy" id="395019"/>
    <lineage>
        <taxon>Bacteria</taxon>
        <taxon>Pseudomonadati</taxon>
        <taxon>Pseudomonadota</taxon>
        <taxon>Betaproteobacteria</taxon>
        <taxon>Burkholderiales</taxon>
        <taxon>Burkholderiaceae</taxon>
        <taxon>Burkholderia</taxon>
        <taxon>Burkholderia cepacia complex</taxon>
    </lineage>
</organism>
<evidence type="ECO:0000256" key="7">
    <source>
        <dbReference type="SAM" id="MobiDB-lite"/>
    </source>
</evidence>
<evidence type="ECO:0000256" key="4">
    <source>
        <dbReference type="ARBA" id="ARBA00022989"/>
    </source>
</evidence>
<keyword evidence="10" id="KW-0614">Plasmid</keyword>
<dbReference type="GO" id="GO:0005886">
    <property type="term" value="C:plasma membrane"/>
    <property type="evidence" value="ECO:0007669"/>
    <property type="project" value="UniProtKB-SubCell"/>
</dbReference>
<sequence>MTEKVISDAGAGRALFMTRVKLTVHAASMAFFVGALPAMVLPSVWWMNTLTAHDVDLVKANILSHVVDQEVPRRWRIRDGVGEKKILTVVKSDGELAQWLTPPQFRNVVPDLARPVTAFRYVAWVSVGLGAAGYYAVWRSLARLGRRARENKRVDGALDVVSAEELSKAVRREEAGPYTVLDVALPRSAPMQGIMFVGAQGTGKSLGIHDLMGQVFARGRKSVIYDHAGEYFRAYYRPGKDLFFNPALLGSVPWSMFMEMENTYDSDTLAHAFLPPKAGVVHGASAFFEDAARVLFSVMALRLRQRGAVYTRLISEAILSMPEDELELLIKNSVASSAVGGDSKGQRQGVISSIAIYLNGIAAVQDGTWTLREFYEKDDDTRLFLIGTEDTYAMFAPLFRLLITMAFQTIAARREIRHEDRYWFFLDETHVLGDIKLDARQAELRKYGVCVAAGIQADKQFNTSMGADRAETLMNCFNTTVTLRLNEPNMQERMARRLGKSETAVVRAGQAIAVTDWRDGGQLSQDEREKWVVMPSKIGLLKNCMAYVQVAGDFPPALVNYRHWLPRWYRPWPRTLRFRERQPDPPRDPRFKISAADGQDAIESVRAEAEAMKAQAAAAAAAAATSPTAAVTTQGKWIVTDLDTGEVMLPTADVGRGDEHSDGREPVSQENEGLF</sequence>
<keyword evidence="11" id="KW-1185">Reference proteome</keyword>
<dbReference type="KEGG" id="bmj:BMULJ_06216"/>
<dbReference type="RefSeq" id="WP_009687089.1">
    <property type="nucleotide sequence ID" value="NC_010070.1"/>
</dbReference>
<geneLocation type="plasmid" evidence="10 11">
    <name>pTGL1</name>
</geneLocation>
<feature type="compositionally biased region" description="Basic and acidic residues" evidence="7">
    <location>
        <begin position="655"/>
        <end position="667"/>
    </location>
</feature>
<name>A0A0H3KRN8_BURM1</name>
<dbReference type="HOGENOM" id="CLU_406930_0_0_4"/>
<evidence type="ECO:0000256" key="3">
    <source>
        <dbReference type="ARBA" id="ARBA00022692"/>
    </source>
</evidence>
<dbReference type="eggNOG" id="COG3505">
    <property type="taxonomic scope" value="Bacteria"/>
</dbReference>
<dbReference type="CDD" id="cd01127">
    <property type="entry name" value="TrwB_TraG_TraD_VirD4"/>
    <property type="match status" value="1"/>
</dbReference>
<dbReference type="PANTHER" id="PTHR37937">
    <property type="entry name" value="CONJUGATIVE TRANSFER: DNA TRANSPORT"/>
    <property type="match status" value="1"/>
</dbReference>
<dbReference type="AlphaFoldDB" id="A0A0H3KRN8"/>
<dbReference type="Gene3D" id="3.40.50.300">
    <property type="entry name" value="P-loop containing nucleotide triphosphate hydrolases"/>
    <property type="match status" value="2"/>
</dbReference>
<protein>
    <submittedName>
        <fullName evidence="10">Type IV secretion system protein</fullName>
    </submittedName>
</protein>
<dbReference type="InterPro" id="IPR027417">
    <property type="entry name" value="P-loop_NTPase"/>
</dbReference>
<keyword evidence="5 8" id="KW-0472">Membrane</keyword>
<dbReference type="InterPro" id="IPR051539">
    <property type="entry name" value="T4SS-coupling_protein"/>
</dbReference>
<reference evidence="10 11" key="1">
    <citation type="submission" date="2007-04" db="EMBL/GenBank/DDBJ databases">
        <title>Complete genome sequence of Burkholderia multivorans ATCC 17616.</title>
        <authorList>
            <person name="Ohtsubo Y."/>
            <person name="Yamashita A."/>
            <person name="Kurokawa K."/>
            <person name="Takami H."/>
            <person name="Yuhara S."/>
            <person name="Nishiyama E."/>
            <person name="Endo R."/>
            <person name="Miyazaki R."/>
            <person name="Ono A."/>
            <person name="Yano K."/>
            <person name="Ito M."/>
            <person name="Sota M."/>
            <person name="Yuji N."/>
            <person name="Hattori M."/>
            <person name="Tsuda M."/>
        </authorList>
    </citation>
    <scope>NUCLEOTIDE SEQUENCE [LARGE SCALE GENOMIC DNA]</scope>
    <source>
        <strain evidence="11">ATCC 17616 / 249</strain>
        <plasmid evidence="11">Plasmid pTGL1</plasmid>
    </source>
</reference>
<evidence type="ECO:0000256" key="2">
    <source>
        <dbReference type="ARBA" id="ARBA00022475"/>
    </source>
</evidence>
<accession>A0A0H3KRN8</accession>
<feature type="coiled-coil region" evidence="6">
    <location>
        <begin position="595"/>
        <end position="622"/>
    </location>
</feature>
<dbReference type="EMBL" id="AP009388">
    <property type="protein sequence ID" value="BAG48005.1"/>
    <property type="molecule type" value="Genomic_DNA"/>
</dbReference>
<evidence type="ECO:0000256" key="5">
    <source>
        <dbReference type="ARBA" id="ARBA00023136"/>
    </source>
</evidence>
<feature type="transmembrane region" description="Helical" evidence="8">
    <location>
        <begin position="22"/>
        <end position="47"/>
    </location>
</feature>
<dbReference type="PANTHER" id="PTHR37937:SF1">
    <property type="entry name" value="CONJUGATIVE TRANSFER: DNA TRANSPORT"/>
    <property type="match status" value="1"/>
</dbReference>
<feature type="region of interest" description="Disordered" evidence="7">
    <location>
        <begin position="649"/>
        <end position="675"/>
    </location>
</feature>
<keyword evidence="2" id="KW-1003">Cell membrane</keyword>
<proteinExistence type="predicted"/>
<evidence type="ECO:0000259" key="9">
    <source>
        <dbReference type="Pfam" id="PF10412"/>
    </source>
</evidence>
<keyword evidence="3 8" id="KW-0812">Transmembrane</keyword>
<evidence type="ECO:0000313" key="11">
    <source>
        <dbReference type="Proteomes" id="UP000008815"/>
    </source>
</evidence>
<feature type="domain" description="Type IV secretion system coupling protein TraD DNA-binding" evidence="9">
    <location>
        <begin position="178"/>
        <end position="559"/>
    </location>
</feature>
<dbReference type="InterPro" id="IPR019476">
    <property type="entry name" value="T4SS_TraD_DNA-bd"/>
</dbReference>
<dbReference type="Proteomes" id="UP000008815">
    <property type="component" value="Plasmid pTGL1"/>
</dbReference>
<keyword evidence="4 8" id="KW-1133">Transmembrane helix</keyword>
<comment type="subcellular location">
    <subcellularLocation>
        <location evidence="1">Cell membrane</location>
        <topology evidence="1">Multi-pass membrane protein</topology>
    </subcellularLocation>
</comment>
<evidence type="ECO:0000313" key="10">
    <source>
        <dbReference type="EMBL" id="BAG48005.1"/>
    </source>
</evidence>
<keyword evidence="6" id="KW-0175">Coiled coil</keyword>
<evidence type="ECO:0000256" key="8">
    <source>
        <dbReference type="SAM" id="Phobius"/>
    </source>
</evidence>
<dbReference type="KEGG" id="bmu:Bmul_6203"/>